<gene>
    <name evidence="2" type="ORF">ARMGADRAFT_1087755</name>
</gene>
<dbReference type="EMBL" id="KZ293693">
    <property type="protein sequence ID" value="PBK85080.1"/>
    <property type="molecule type" value="Genomic_DNA"/>
</dbReference>
<evidence type="ECO:0000313" key="3">
    <source>
        <dbReference type="Proteomes" id="UP000217790"/>
    </source>
</evidence>
<reference evidence="3" key="1">
    <citation type="journal article" date="2017" name="Nat. Ecol. Evol.">
        <title>Genome expansion and lineage-specific genetic innovations in the forest pathogenic fungi Armillaria.</title>
        <authorList>
            <person name="Sipos G."/>
            <person name="Prasanna A.N."/>
            <person name="Walter M.C."/>
            <person name="O'Connor E."/>
            <person name="Balint B."/>
            <person name="Krizsan K."/>
            <person name="Kiss B."/>
            <person name="Hess J."/>
            <person name="Varga T."/>
            <person name="Slot J."/>
            <person name="Riley R."/>
            <person name="Boka B."/>
            <person name="Rigling D."/>
            <person name="Barry K."/>
            <person name="Lee J."/>
            <person name="Mihaltcheva S."/>
            <person name="LaButti K."/>
            <person name="Lipzen A."/>
            <person name="Waldron R."/>
            <person name="Moloney N.M."/>
            <person name="Sperisen C."/>
            <person name="Kredics L."/>
            <person name="Vagvoelgyi C."/>
            <person name="Patrignani A."/>
            <person name="Fitzpatrick D."/>
            <person name="Nagy I."/>
            <person name="Doyle S."/>
            <person name="Anderson J.B."/>
            <person name="Grigoriev I.V."/>
            <person name="Gueldener U."/>
            <person name="Muensterkoetter M."/>
            <person name="Nagy L.G."/>
        </authorList>
    </citation>
    <scope>NUCLEOTIDE SEQUENCE [LARGE SCALE GENOMIC DNA]</scope>
    <source>
        <strain evidence="3">Ar21-2</strain>
    </source>
</reference>
<sequence length="236" mass="25199">MSKQYKSAAVINSDSDLPPVEELMTPSRGRKRAPRHLESPSNASSSLKPVTKKTRVQDDASPVKATACSLIKSPVKGATRGGTAAEDIVEGKHVHAIEAAKANNLSSDEDEDDQSDAKGHRNESCKPTVHVEYDPDATFKIGKGKTIKKPSAVAANPSDSDRERAGTPPSKGVNESDIEKTPRVFKAHAQATQDISRDEESETVLSDGGGHGSENRALRSKYDIEDESVPSSDNSP</sequence>
<feature type="region of interest" description="Disordered" evidence="1">
    <location>
        <begin position="99"/>
        <end position="236"/>
    </location>
</feature>
<dbReference type="InParanoid" id="A0A2H3CT94"/>
<proteinExistence type="predicted"/>
<keyword evidence="3" id="KW-1185">Reference proteome</keyword>
<accession>A0A2H3CT94</accession>
<feature type="compositionally biased region" description="Polar residues" evidence="1">
    <location>
        <begin position="1"/>
        <end position="15"/>
    </location>
</feature>
<feature type="compositionally biased region" description="Basic and acidic residues" evidence="1">
    <location>
        <begin position="115"/>
        <end position="133"/>
    </location>
</feature>
<feature type="region of interest" description="Disordered" evidence="1">
    <location>
        <begin position="1"/>
        <end position="65"/>
    </location>
</feature>
<feature type="compositionally biased region" description="Polar residues" evidence="1">
    <location>
        <begin position="39"/>
        <end position="48"/>
    </location>
</feature>
<feature type="compositionally biased region" description="Basic and acidic residues" evidence="1">
    <location>
        <begin position="213"/>
        <end position="223"/>
    </location>
</feature>
<dbReference type="Proteomes" id="UP000217790">
    <property type="component" value="Unassembled WGS sequence"/>
</dbReference>
<evidence type="ECO:0000313" key="2">
    <source>
        <dbReference type="EMBL" id="PBK85080.1"/>
    </source>
</evidence>
<organism evidence="2 3">
    <name type="scientific">Armillaria gallica</name>
    <name type="common">Bulbous honey fungus</name>
    <name type="synonym">Armillaria bulbosa</name>
    <dbReference type="NCBI Taxonomy" id="47427"/>
    <lineage>
        <taxon>Eukaryota</taxon>
        <taxon>Fungi</taxon>
        <taxon>Dikarya</taxon>
        <taxon>Basidiomycota</taxon>
        <taxon>Agaricomycotina</taxon>
        <taxon>Agaricomycetes</taxon>
        <taxon>Agaricomycetidae</taxon>
        <taxon>Agaricales</taxon>
        <taxon>Marasmiineae</taxon>
        <taxon>Physalacriaceae</taxon>
        <taxon>Armillaria</taxon>
    </lineage>
</organism>
<evidence type="ECO:0000256" key="1">
    <source>
        <dbReference type="SAM" id="MobiDB-lite"/>
    </source>
</evidence>
<dbReference type="AlphaFoldDB" id="A0A2H3CT94"/>
<protein>
    <submittedName>
        <fullName evidence="2">Uncharacterized protein</fullName>
    </submittedName>
</protein>
<name>A0A2H3CT94_ARMGA</name>